<reference evidence="2" key="1">
    <citation type="submission" date="2021-01" db="EMBL/GenBank/DDBJ databases">
        <title>Caligus Genome Assembly.</title>
        <authorList>
            <person name="Gallardo-Escarate C."/>
        </authorList>
    </citation>
    <scope>NUCLEOTIDE SEQUENCE [LARGE SCALE GENOMIC DNA]</scope>
</reference>
<proteinExistence type="predicted"/>
<sequence length="54" mass="6396">MSKIKYNCTSQMASTFKKRKWNETYQQYGFKSSRRTDWTRLNASTAPLCWPTAP</sequence>
<evidence type="ECO:0000313" key="1">
    <source>
        <dbReference type="EMBL" id="QQP53730.1"/>
    </source>
</evidence>
<organism evidence="1 2">
    <name type="scientific">Caligus rogercresseyi</name>
    <name type="common">Sea louse</name>
    <dbReference type="NCBI Taxonomy" id="217165"/>
    <lineage>
        <taxon>Eukaryota</taxon>
        <taxon>Metazoa</taxon>
        <taxon>Ecdysozoa</taxon>
        <taxon>Arthropoda</taxon>
        <taxon>Crustacea</taxon>
        <taxon>Multicrustacea</taxon>
        <taxon>Hexanauplia</taxon>
        <taxon>Copepoda</taxon>
        <taxon>Siphonostomatoida</taxon>
        <taxon>Caligidae</taxon>
        <taxon>Caligus</taxon>
    </lineage>
</organism>
<dbReference type="AlphaFoldDB" id="A0A7T8KD62"/>
<accession>A0A7T8KD62</accession>
<keyword evidence="2" id="KW-1185">Reference proteome</keyword>
<gene>
    <name evidence="1" type="ORF">FKW44_006308</name>
</gene>
<protein>
    <submittedName>
        <fullName evidence="1">Uncharacterized protein</fullName>
    </submittedName>
</protein>
<dbReference type="EMBL" id="CP045893">
    <property type="protein sequence ID" value="QQP53730.1"/>
    <property type="molecule type" value="Genomic_DNA"/>
</dbReference>
<name>A0A7T8KD62_CALRO</name>
<dbReference type="Proteomes" id="UP000595437">
    <property type="component" value="Chromosome 4"/>
</dbReference>
<evidence type="ECO:0000313" key="2">
    <source>
        <dbReference type="Proteomes" id="UP000595437"/>
    </source>
</evidence>